<dbReference type="InterPro" id="IPR020846">
    <property type="entry name" value="MFS_dom"/>
</dbReference>
<evidence type="ECO:0000256" key="6">
    <source>
        <dbReference type="SAM" id="Phobius"/>
    </source>
</evidence>
<dbReference type="GO" id="GO:0016020">
    <property type="term" value="C:membrane"/>
    <property type="evidence" value="ECO:0007669"/>
    <property type="project" value="UniProtKB-SubCell"/>
</dbReference>
<dbReference type="InterPro" id="IPR011701">
    <property type="entry name" value="MFS"/>
</dbReference>
<feature type="domain" description="Major facilitator superfamily (MFS) profile" evidence="7">
    <location>
        <begin position="55"/>
        <end position="476"/>
    </location>
</feature>
<dbReference type="PANTHER" id="PTHR43791">
    <property type="entry name" value="PERMEASE-RELATED"/>
    <property type="match status" value="1"/>
</dbReference>
<feature type="transmembrane region" description="Helical" evidence="6">
    <location>
        <begin position="327"/>
        <end position="347"/>
    </location>
</feature>
<dbReference type="SUPFAM" id="SSF103473">
    <property type="entry name" value="MFS general substrate transporter"/>
    <property type="match status" value="1"/>
</dbReference>
<dbReference type="PANTHER" id="PTHR43791:SF54">
    <property type="entry name" value="MAJOR FACILITATOR SUPERFAMILY (MFS) PROFILE DOMAIN-CONTAINING PROTEIN-RELATED"/>
    <property type="match status" value="1"/>
</dbReference>
<accession>A0A3D8QS80</accession>
<reference evidence="8 9" key="1">
    <citation type="journal article" date="2018" name="IMA Fungus">
        <title>IMA Genome-F 9: Draft genome sequence of Annulohypoxylon stygium, Aspergillus mulundensis, Berkeleyomyces basicola (syn. Thielaviopsis basicola), Ceratocystis smalleyi, two Cercospora beticola strains, Coleophoma cylindrospora, Fusarium fracticaudum, Phialophora cf. hyalina, and Morchella septimelata.</title>
        <authorList>
            <person name="Wingfield B.D."/>
            <person name="Bills G.F."/>
            <person name="Dong Y."/>
            <person name="Huang W."/>
            <person name="Nel W.J."/>
            <person name="Swalarsk-Parry B.S."/>
            <person name="Vaghefi N."/>
            <person name="Wilken P.M."/>
            <person name="An Z."/>
            <person name="de Beer Z.W."/>
            <person name="De Vos L."/>
            <person name="Chen L."/>
            <person name="Duong T.A."/>
            <person name="Gao Y."/>
            <person name="Hammerbacher A."/>
            <person name="Kikkert J.R."/>
            <person name="Li Y."/>
            <person name="Li H."/>
            <person name="Li K."/>
            <person name="Li Q."/>
            <person name="Liu X."/>
            <person name="Ma X."/>
            <person name="Naidoo K."/>
            <person name="Pethybridge S.J."/>
            <person name="Sun J."/>
            <person name="Steenkamp E.T."/>
            <person name="van der Nest M.A."/>
            <person name="van Wyk S."/>
            <person name="Wingfield M.J."/>
            <person name="Xiong C."/>
            <person name="Yue Q."/>
            <person name="Zhang X."/>
        </authorList>
    </citation>
    <scope>NUCLEOTIDE SEQUENCE [LARGE SCALE GENOMIC DNA]</scope>
    <source>
        <strain evidence="8 9">BP6252</strain>
    </source>
</reference>
<proteinExistence type="predicted"/>
<evidence type="ECO:0000256" key="5">
    <source>
        <dbReference type="ARBA" id="ARBA00023136"/>
    </source>
</evidence>
<dbReference type="EMBL" id="PDLM01000012">
    <property type="protein sequence ID" value="RDW64637.1"/>
    <property type="molecule type" value="Genomic_DNA"/>
</dbReference>
<dbReference type="AlphaFoldDB" id="A0A3D8QS80"/>
<dbReference type="Pfam" id="PF07690">
    <property type="entry name" value="MFS_1"/>
    <property type="match status" value="1"/>
</dbReference>
<comment type="caution">
    <text evidence="8">The sequence shown here is derived from an EMBL/GenBank/DDBJ whole genome shotgun (WGS) entry which is preliminary data.</text>
</comment>
<evidence type="ECO:0000313" key="8">
    <source>
        <dbReference type="EMBL" id="RDW64637.1"/>
    </source>
</evidence>
<dbReference type="Gene3D" id="1.20.1250.20">
    <property type="entry name" value="MFS general substrate transporter like domains"/>
    <property type="match status" value="2"/>
</dbReference>
<evidence type="ECO:0000256" key="1">
    <source>
        <dbReference type="ARBA" id="ARBA00004141"/>
    </source>
</evidence>
<feature type="transmembrane region" description="Helical" evidence="6">
    <location>
        <begin position="354"/>
        <end position="377"/>
    </location>
</feature>
<evidence type="ECO:0000256" key="4">
    <source>
        <dbReference type="ARBA" id="ARBA00022989"/>
    </source>
</evidence>
<protein>
    <recommendedName>
        <fullName evidence="7">Major facilitator superfamily (MFS) profile domain-containing protein</fullName>
    </recommendedName>
</protein>
<feature type="transmembrane region" description="Helical" evidence="6">
    <location>
        <begin position="215"/>
        <end position="236"/>
    </location>
</feature>
<keyword evidence="2" id="KW-0813">Transport</keyword>
<feature type="transmembrane region" description="Helical" evidence="6">
    <location>
        <begin position="183"/>
        <end position="203"/>
    </location>
</feature>
<dbReference type="OrthoDB" id="2962993at2759"/>
<keyword evidence="5 6" id="KW-0472">Membrane</keyword>
<keyword evidence="4 6" id="KW-1133">Transmembrane helix</keyword>
<dbReference type="FunFam" id="1.20.1250.20:FF:000013">
    <property type="entry name" value="MFS general substrate transporter"/>
    <property type="match status" value="1"/>
</dbReference>
<organism evidence="8 9">
    <name type="scientific">Coleophoma cylindrospora</name>
    <dbReference type="NCBI Taxonomy" id="1849047"/>
    <lineage>
        <taxon>Eukaryota</taxon>
        <taxon>Fungi</taxon>
        <taxon>Dikarya</taxon>
        <taxon>Ascomycota</taxon>
        <taxon>Pezizomycotina</taxon>
        <taxon>Leotiomycetes</taxon>
        <taxon>Helotiales</taxon>
        <taxon>Dermateaceae</taxon>
        <taxon>Coleophoma</taxon>
    </lineage>
</organism>
<sequence length="510" mass="55963">MDPSDVDDKKSIPQEETSAAASVLVVSEYDEYLSLVNTFQGERLKKLIRKIDLRVLPQLILLYLLSYTDRQNVGNAKLFGALADLGMSGQDWNTALSVFFVTYALGGVPSNMALKRYGPKIWIPLLMTLVGIVLVCTGLQNNFGGWTAFRLLLGLVEAGMFPGCSFVLTSWYSPKELHSRMTIFYSGASAAGAFSGILAYAIGHLDHKWGYRGWRFIYVIEGTFTVVVAVLAYFVMYDTPAKVTAKWLDDDEKRYLVLRHKFSAGGDSGIAEKEGFSMAYAVQACKSPHTYAIAVIEFTIAVVVYGISFVLPTIINNLGYSAAKSQAMSAPPYIFACIVTIFSGWAADRYKQRMLSIVIPNLMAVAGFVIIIATVRYPDLPGVTLLGVFLVAGGLYPISPAVMAWSALNTAGTMKRAVGMALMVSFSQLGGIMGSNIYISSTAPEYPVGFGLSLGMLVLFAIIWPIIYYFLLKRVNKKRAAMSLEEIHAKYTDEQLAEMGDESPLFRYST</sequence>
<evidence type="ECO:0000259" key="7">
    <source>
        <dbReference type="PROSITE" id="PS50850"/>
    </source>
</evidence>
<keyword evidence="9" id="KW-1185">Reference proteome</keyword>
<feature type="transmembrane region" description="Helical" evidence="6">
    <location>
        <begin position="417"/>
        <end position="439"/>
    </location>
</feature>
<gene>
    <name evidence="8" type="ORF">BP6252_10288</name>
</gene>
<feature type="transmembrane region" description="Helical" evidence="6">
    <location>
        <begin position="291"/>
        <end position="315"/>
    </location>
</feature>
<dbReference type="GO" id="GO:0022857">
    <property type="term" value="F:transmembrane transporter activity"/>
    <property type="evidence" value="ECO:0007669"/>
    <property type="project" value="InterPro"/>
</dbReference>
<dbReference type="InterPro" id="IPR036259">
    <property type="entry name" value="MFS_trans_sf"/>
</dbReference>
<evidence type="ECO:0000256" key="2">
    <source>
        <dbReference type="ARBA" id="ARBA00022448"/>
    </source>
</evidence>
<dbReference type="PROSITE" id="PS50850">
    <property type="entry name" value="MFS"/>
    <property type="match status" value="1"/>
</dbReference>
<name>A0A3D8QS80_9HELO</name>
<feature type="transmembrane region" description="Helical" evidence="6">
    <location>
        <begin position="383"/>
        <end position="405"/>
    </location>
</feature>
<keyword evidence="3 6" id="KW-0812">Transmembrane</keyword>
<evidence type="ECO:0000313" key="9">
    <source>
        <dbReference type="Proteomes" id="UP000256645"/>
    </source>
</evidence>
<feature type="transmembrane region" description="Helical" evidence="6">
    <location>
        <begin position="152"/>
        <end position="171"/>
    </location>
</feature>
<dbReference type="FunFam" id="1.20.1250.20:FF:000057">
    <property type="entry name" value="MFS general substrate transporter"/>
    <property type="match status" value="1"/>
</dbReference>
<comment type="subcellular location">
    <subcellularLocation>
        <location evidence="1">Membrane</location>
        <topology evidence="1">Multi-pass membrane protein</topology>
    </subcellularLocation>
</comment>
<feature type="transmembrane region" description="Helical" evidence="6">
    <location>
        <begin position="451"/>
        <end position="472"/>
    </location>
</feature>
<feature type="transmembrane region" description="Helical" evidence="6">
    <location>
        <begin position="95"/>
        <end position="114"/>
    </location>
</feature>
<feature type="transmembrane region" description="Helical" evidence="6">
    <location>
        <begin position="121"/>
        <end position="140"/>
    </location>
</feature>
<evidence type="ECO:0000256" key="3">
    <source>
        <dbReference type="ARBA" id="ARBA00022692"/>
    </source>
</evidence>
<dbReference type="Proteomes" id="UP000256645">
    <property type="component" value="Unassembled WGS sequence"/>
</dbReference>